<proteinExistence type="predicted"/>
<reference evidence="2 3" key="1">
    <citation type="journal article" date="2023" name="IMA Fungus">
        <title>Comparative genomic study of the Penicillium genus elucidates a diverse pangenome and 15 lateral gene transfer events.</title>
        <authorList>
            <person name="Petersen C."/>
            <person name="Sorensen T."/>
            <person name="Nielsen M.R."/>
            <person name="Sondergaard T.E."/>
            <person name="Sorensen J.L."/>
            <person name="Fitzpatrick D.A."/>
            <person name="Frisvad J.C."/>
            <person name="Nielsen K.L."/>
        </authorList>
    </citation>
    <scope>NUCLEOTIDE SEQUENCE [LARGE SCALE GENOMIC DNA]</scope>
    <source>
        <strain evidence="2 3">IBT 35679</strain>
    </source>
</reference>
<feature type="transmembrane region" description="Helical" evidence="1">
    <location>
        <begin position="21"/>
        <end position="44"/>
    </location>
</feature>
<protein>
    <submittedName>
        <fullName evidence="2">Dolichyl-diphosphooligosaccharide--protein glycosyltransferase subunit stt3</fullName>
    </submittedName>
</protein>
<organism evidence="2 3">
    <name type="scientific">Penicillium frequentans</name>
    <dbReference type="NCBI Taxonomy" id="3151616"/>
    <lineage>
        <taxon>Eukaryota</taxon>
        <taxon>Fungi</taxon>
        <taxon>Dikarya</taxon>
        <taxon>Ascomycota</taxon>
        <taxon>Pezizomycotina</taxon>
        <taxon>Eurotiomycetes</taxon>
        <taxon>Eurotiomycetidae</taxon>
        <taxon>Eurotiales</taxon>
        <taxon>Aspergillaceae</taxon>
        <taxon>Penicillium</taxon>
    </lineage>
</organism>
<dbReference type="Proteomes" id="UP001220324">
    <property type="component" value="Unassembled WGS sequence"/>
</dbReference>
<dbReference type="AlphaFoldDB" id="A0AAD6GIP5"/>
<accession>A0AAD6GIP5</accession>
<comment type="caution">
    <text evidence="2">The sequence shown here is derived from an EMBL/GenBank/DDBJ whole genome shotgun (WGS) entry which is preliminary data.</text>
</comment>
<sequence>MAKFSSLDVLLKGSSGQSTRGLLRIVILLTIAAAAVASRLFSVIRMSLKQFLPPCSTKY</sequence>
<dbReference type="EMBL" id="JAQIZZ010000002">
    <property type="protein sequence ID" value="KAJ5552984.1"/>
    <property type="molecule type" value="Genomic_DNA"/>
</dbReference>
<evidence type="ECO:0000313" key="2">
    <source>
        <dbReference type="EMBL" id="KAJ5552984.1"/>
    </source>
</evidence>
<keyword evidence="1" id="KW-0472">Membrane</keyword>
<name>A0AAD6GIP5_9EURO</name>
<keyword evidence="1" id="KW-1133">Transmembrane helix</keyword>
<evidence type="ECO:0000256" key="1">
    <source>
        <dbReference type="SAM" id="Phobius"/>
    </source>
</evidence>
<keyword evidence="3" id="KW-1185">Reference proteome</keyword>
<keyword evidence="1" id="KW-0812">Transmembrane</keyword>
<gene>
    <name evidence="2" type="ORF">N7494_002362</name>
</gene>
<evidence type="ECO:0000313" key="3">
    <source>
        <dbReference type="Proteomes" id="UP001220324"/>
    </source>
</evidence>